<dbReference type="HOGENOM" id="CLU_059964_4_1_5"/>
<dbReference type="RefSeq" id="WP_015933261.1">
    <property type="nucleotide sequence ID" value="NC_011894.1"/>
</dbReference>
<dbReference type="OrthoDB" id="9802624at2"/>
<protein>
    <submittedName>
        <fullName evidence="5">HpcH/HpaI aldolase</fullName>
    </submittedName>
</protein>
<dbReference type="InterPro" id="IPR050251">
    <property type="entry name" value="HpcH-HpaI_aldolase"/>
</dbReference>
<dbReference type="PANTHER" id="PTHR30502">
    <property type="entry name" value="2-KETO-3-DEOXY-L-RHAMNONATE ALDOLASE"/>
    <property type="match status" value="1"/>
</dbReference>
<dbReference type="AlphaFoldDB" id="B8IHN4"/>
<reference evidence="5 6" key="1">
    <citation type="submission" date="2009-01" db="EMBL/GenBank/DDBJ databases">
        <title>Complete sequence of chromosome of Methylobacterium nodulans ORS 2060.</title>
        <authorList>
            <consortium name="US DOE Joint Genome Institute"/>
            <person name="Lucas S."/>
            <person name="Copeland A."/>
            <person name="Lapidus A."/>
            <person name="Glavina del Rio T."/>
            <person name="Dalin E."/>
            <person name="Tice H."/>
            <person name="Bruce D."/>
            <person name="Goodwin L."/>
            <person name="Pitluck S."/>
            <person name="Sims D."/>
            <person name="Brettin T."/>
            <person name="Detter J.C."/>
            <person name="Han C."/>
            <person name="Larimer F."/>
            <person name="Land M."/>
            <person name="Hauser L."/>
            <person name="Kyrpides N."/>
            <person name="Ivanova N."/>
            <person name="Marx C.J."/>
            <person name="Richardson P."/>
        </authorList>
    </citation>
    <scope>NUCLEOTIDE SEQUENCE [LARGE SCALE GENOMIC DNA]</scope>
    <source>
        <strain evidence="6">LMG 21967 / CNCM I-2342 / ORS 2060</strain>
    </source>
</reference>
<dbReference type="Proteomes" id="UP000008207">
    <property type="component" value="Chromosome"/>
</dbReference>
<dbReference type="PANTHER" id="PTHR30502:SF0">
    <property type="entry name" value="PHOSPHOENOLPYRUVATE CARBOXYLASE FAMILY PROTEIN"/>
    <property type="match status" value="1"/>
</dbReference>
<evidence type="ECO:0000256" key="3">
    <source>
        <dbReference type="ARBA" id="ARBA00023239"/>
    </source>
</evidence>
<dbReference type="GO" id="GO:0005737">
    <property type="term" value="C:cytoplasm"/>
    <property type="evidence" value="ECO:0007669"/>
    <property type="project" value="TreeGrafter"/>
</dbReference>
<keyword evidence="3" id="KW-0456">Lyase</keyword>
<organism evidence="5 6">
    <name type="scientific">Methylobacterium nodulans (strain LMG 21967 / CNCM I-2342 / ORS 2060)</name>
    <dbReference type="NCBI Taxonomy" id="460265"/>
    <lineage>
        <taxon>Bacteria</taxon>
        <taxon>Pseudomonadati</taxon>
        <taxon>Pseudomonadota</taxon>
        <taxon>Alphaproteobacteria</taxon>
        <taxon>Hyphomicrobiales</taxon>
        <taxon>Methylobacteriaceae</taxon>
        <taxon>Methylobacterium</taxon>
    </lineage>
</organism>
<gene>
    <name evidence="5" type="ordered locus">Mnod_6953</name>
</gene>
<dbReference type="GO" id="GO:0046872">
    <property type="term" value="F:metal ion binding"/>
    <property type="evidence" value="ECO:0007669"/>
    <property type="project" value="UniProtKB-KW"/>
</dbReference>
<dbReference type="InterPro" id="IPR005000">
    <property type="entry name" value="Aldolase/citrate-lyase_domain"/>
</dbReference>
<dbReference type="KEGG" id="mno:Mnod_6953"/>
<dbReference type="GO" id="GO:0016832">
    <property type="term" value="F:aldehyde-lyase activity"/>
    <property type="evidence" value="ECO:0007669"/>
    <property type="project" value="TreeGrafter"/>
</dbReference>
<name>B8IHN4_METNO</name>
<dbReference type="Pfam" id="PF03328">
    <property type="entry name" value="HpcH_HpaI"/>
    <property type="match status" value="1"/>
</dbReference>
<dbReference type="Gene3D" id="3.20.20.60">
    <property type="entry name" value="Phosphoenolpyruvate-binding domains"/>
    <property type="match status" value="1"/>
</dbReference>
<accession>B8IHN4</accession>
<feature type="domain" description="HpcH/HpaI aldolase/citrate lyase" evidence="4">
    <location>
        <begin position="19"/>
        <end position="241"/>
    </location>
</feature>
<evidence type="ECO:0000259" key="4">
    <source>
        <dbReference type="Pfam" id="PF03328"/>
    </source>
</evidence>
<proteinExistence type="inferred from homology"/>
<dbReference type="SUPFAM" id="SSF51621">
    <property type="entry name" value="Phosphoenolpyruvate/pyruvate domain"/>
    <property type="match status" value="1"/>
</dbReference>
<keyword evidence="6" id="KW-1185">Reference proteome</keyword>
<keyword evidence="2" id="KW-0479">Metal-binding</keyword>
<comment type="similarity">
    <text evidence="1">Belongs to the HpcH/HpaI aldolase family.</text>
</comment>
<dbReference type="InterPro" id="IPR040442">
    <property type="entry name" value="Pyrv_kinase-like_dom_sf"/>
</dbReference>
<dbReference type="eggNOG" id="COG3836">
    <property type="taxonomic scope" value="Bacteria"/>
</dbReference>
<sequence length="259" mass="27171">MSARLRLKTRLDAGCPAGGLFISLAAPEIVEIAAIAGFDFVLIDLEHTLLDGAAVEQLLAAAERTGLSALVRVPDARSERILQCLDAGAAGIVVPRVSSPADAEEAVRRVRYAPRGIRGLNAGRLGRYGDCELRDLVTRLDGETLLVAMIEDEDGVRMAAEIARLDGVDGLLFGAADFSQAIGLPWQTNAPAVVAAGSAVTRVCREAGIHAFAIPRANGDVSRLLDEGALGIIAANDRGLLRRALTETDRAWRASGAAS</sequence>
<dbReference type="STRING" id="460265.Mnod_6953"/>
<evidence type="ECO:0000256" key="1">
    <source>
        <dbReference type="ARBA" id="ARBA00005568"/>
    </source>
</evidence>
<evidence type="ECO:0000256" key="2">
    <source>
        <dbReference type="ARBA" id="ARBA00022723"/>
    </source>
</evidence>
<evidence type="ECO:0000313" key="6">
    <source>
        <dbReference type="Proteomes" id="UP000008207"/>
    </source>
</evidence>
<dbReference type="EMBL" id="CP001349">
    <property type="protein sequence ID" value="ACL61697.1"/>
    <property type="molecule type" value="Genomic_DNA"/>
</dbReference>
<dbReference type="InterPro" id="IPR015813">
    <property type="entry name" value="Pyrv/PenolPyrv_kinase-like_dom"/>
</dbReference>
<evidence type="ECO:0000313" key="5">
    <source>
        <dbReference type="EMBL" id="ACL61697.1"/>
    </source>
</evidence>